<dbReference type="InterPro" id="IPR001207">
    <property type="entry name" value="Transposase_mutator"/>
</dbReference>
<evidence type="ECO:0000313" key="12">
    <source>
        <dbReference type="EMBL" id="AMB99852.1"/>
    </source>
</evidence>
<dbReference type="EMBL" id="CP014163">
    <property type="protein sequence ID" value="AMB98802.1"/>
    <property type="molecule type" value="Genomic_DNA"/>
</dbReference>
<comment type="function">
    <text evidence="1 6">Required for the transposition of the insertion element.</text>
</comment>
<evidence type="ECO:0000313" key="7">
    <source>
        <dbReference type="EMBL" id="AMB98603.1"/>
    </source>
</evidence>
<dbReference type="EMBL" id="CP014163">
    <property type="protein sequence ID" value="AMB99953.1"/>
    <property type="molecule type" value="Genomic_DNA"/>
</dbReference>
<evidence type="ECO:0000256" key="1">
    <source>
        <dbReference type="ARBA" id="ARBA00002190"/>
    </source>
</evidence>
<dbReference type="KEGG" id="auh:AWM75_02990"/>
<dbReference type="KEGG" id="auh:AWM75_07820"/>
<dbReference type="Proteomes" id="UP000062260">
    <property type="component" value="Chromosome"/>
</dbReference>
<dbReference type="EMBL" id="CP014163">
    <property type="protein sequence ID" value="AMB99879.1"/>
    <property type="molecule type" value="Genomic_DNA"/>
</dbReference>
<evidence type="ECO:0000313" key="15">
    <source>
        <dbReference type="EMBL" id="AMB99953.1"/>
    </source>
</evidence>
<reference evidence="12 16" key="1">
    <citation type="journal article" date="2016" name="Genome Announc.">
        <title>Complete Genome Sequences of Aerococcus christensenii CCUG 28831T, Aerococcus sanguinicola CCUG 43001T, Aerococcus urinae CCUG 36881T, Aerococcus urinaeequi CCUG 28094T, Aerococcus urinaehominis CCUG 42038 BT, and Aerococcus viridans CCUG 4311T.</title>
        <authorList>
            <person name="Carkaci D."/>
            <person name="Dargis R."/>
            <person name="Nielsen X.C."/>
            <person name="Skovgaard O."/>
            <person name="Fuursted K."/>
            <person name="Christensen J.J."/>
        </authorList>
    </citation>
    <scope>NUCLEOTIDE SEQUENCE [LARGE SCALE GENOMIC DNA]</scope>
    <source>
        <strain evidence="12 16">CCUG42038B</strain>
    </source>
</reference>
<dbReference type="EMBL" id="CP014163">
    <property type="protein sequence ID" value="AMB99026.1"/>
    <property type="molecule type" value="Genomic_DNA"/>
</dbReference>
<dbReference type="OrthoDB" id="9779930at2"/>
<name>A0A0X8FMB1_9LACT</name>
<evidence type="ECO:0000256" key="4">
    <source>
        <dbReference type="ARBA" id="ARBA00023125"/>
    </source>
</evidence>
<dbReference type="KEGG" id="auh:AWM75_00715"/>
<keyword evidence="5 6" id="KW-0233">DNA recombination</keyword>
<dbReference type="EMBL" id="CP014163">
    <property type="protein sequence ID" value="AMB99283.1"/>
    <property type="molecule type" value="Genomic_DNA"/>
</dbReference>
<protein>
    <recommendedName>
        <fullName evidence="6">Mutator family transposase</fullName>
    </recommendedName>
</protein>
<dbReference type="Pfam" id="PF00872">
    <property type="entry name" value="Transposase_mut"/>
    <property type="match status" value="1"/>
</dbReference>
<organism evidence="12 16">
    <name type="scientific">Aerococcus urinaehominis</name>
    <dbReference type="NCBI Taxonomy" id="128944"/>
    <lineage>
        <taxon>Bacteria</taxon>
        <taxon>Bacillati</taxon>
        <taxon>Bacillota</taxon>
        <taxon>Bacilli</taxon>
        <taxon>Lactobacillales</taxon>
        <taxon>Aerococcaceae</taxon>
        <taxon>Aerococcus</taxon>
    </lineage>
</organism>
<dbReference type="AlphaFoldDB" id="A0A0X8FMB1"/>
<dbReference type="EMBL" id="CP014163">
    <property type="protein sequence ID" value="AMB99856.1"/>
    <property type="molecule type" value="Genomic_DNA"/>
</dbReference>
<comment type="similarity">
    <text evidence="2 6">Belongs to the transposase mutator family.</text>
</comment>
<evidence type="ECO:0000256" key="6">
    <source>
        <dbReference type="RuleBase" id="RU365089"/>
    </source>
</evidence>
<dbReference type="KEGG" id="auh:AWM75_07680"/>
<dbReference type="KEGG" id="auh:AWM75_01800"/>
<dbReference type="STRING" id="128944.AWM75_00715"/>
<dbReference type="GO" id="GO:0006313">
    <property type="term" value="P:DNA transposition"/>
    <property type="evidence" value="ECO:0007669"/>
    <property type="project" value="UniProtKB-UniRule"/>
</dbReference>
<evidence type="ECO:0000313" key="11">
    <source>
        <dbReference type="EMBL" id="AMB99283.1"/>
    </source>
</evidence>
<reference evidence="16" key="2">
    <citation type="submission" date="2016-01" db="EMBL/GenBank/DDBJ databases">
        <title>Six Aerococcus type strain genome sequencing and assembly using PacBio and Illumina Hiseq.</title>
        <authorList>
            <person name="Carkaci D."/>
            <person name="Dargis R."/>
            <person name="Nielsen X.C."/>
            <person name="Skovgaard O."/>
            <person name="Fuursted K."/>
            <person name="Christensen J.J."/>
        </authorList>
    </citation>
    <scope>NUCLEOTIDE SEQUENCE [LARGE SCALE GENOMIC DNA]</scope>
    <source>
        <strain evidence="16">CCUG42038B</strain>
    </source>
</reference>
<evidence type="ECO:0000313" key="8">
    <source>
        <dbReference type="EMBL" id="AMB98802.1"/>
    </source>
</evidence>
<dbReference type="KEGG" id="auh:AWM75_04375"/>
<accession>A0A0X8FMB1</accession>
<dbReference type="NCBIfam" id="NF033543">
    <property type="entry name" value="transpos_IS256"/>
    <property type="match status" value="1"/>
</dbReference>
<evidence type="ECO:0000256" key="2">
    <source>
        <dbReference type="ARBA" id="ARBA00010961"/>
    </source>
</evidence>
<dbReference type="KEGG" id="auh:AWM75_07700"/>
<evidence type="ECO:0000313" key="9">
    <source>
        <dbReference type="EMBL" id="AMB98993.1"/>
    </source>
</evidence>
<dbReference type="KEGG" id="auh:AWM75_08205"/>
<dbReference type="GO" id="GO:0004803">
    <property type="term" value="F:transposase activity"/>
    <property type="evidence" value="ECO:0007669"/>
    <property type="project" value="UniProtKB-UniRule"/>
</dbReference>
<dbReference type="GO" id="GO:0003677">
    <property type="term" value="F:DNA binding"/>
    <property type="evidence" value="ECO:0007669"/>
    <property type="project" value="UniProtKB-UniRule"/>
</dbReference>
<evidence type="ECO:0000313" key="16">
    <source>
        <dbReference type="Proteomes" id="UP000062260"/>
    </source>
</evidence>
<dbReference type="PANTHER" id="PTHR33217:SF7">
    <property type="entry name" value="TRANSPOSASE FOR INSERTION SEQUENCE ELEMENT IS1081"/>
    <property type="match status" value="1"/>
</dbReference>
<dbReference type="EMBL" id="CP014163">
    <property type="protein sequence ID" value="AMB98993.1"/>
    <property type="molecule type" value="Genomic_DNA"/>
</dbReference>
<evidence type="ECO:0000313" key="10">
    <source>
        <dbReference type="EMBL" id="AMB99026.1"/>
    </source>
</evidence>
<dbReference type="RefSeq" id="WP_067977262.1">
    <property type="nucleotide sequence ID" value="NZ_CP014163.1"/>
</dbReference>
<dbReference type="EMBL" id="CP014163">
    <property type="protein sequence ID" value="AMB98603.1"/>
    <property type="molecule type" value="Genomic_DNA"/>
</dbReference>
<sequence>MAQLNITLNLEEITEAVLNSDMDQMMKSLTVTIFNAYMQAEREEFINAKRYERTDDRKDYRNGSYKRNFKTKVGTVELDVPRTRSGEFDTKLFDKYQRMDKAFVAVLTEMYINGVSTRRIKKVVETLCGEGVSKSFVSSVNKNLDPAVFEFKGRSLTHTNFRYVYVDAMYIKVRENHRSVSKGVYIAQGINDDNRREIIGFMIADNESEENWKNFFLDLKARGLTKPTLIISDAHKGLKSAISNQFLGTTWQRCTVHFLRNILAHFPKKDCSHERSLLKRIFNADSQQRARELKFEFVEYVSGNEKYDKAVNTLEEGFEDAIPYLLEPTPYRVSLKTTNSLERLNREIRRREKVVGLFPNIEAAERLIGSVLLDLHEYWETCPHKFFNNIV</sequence>
<evidence type="ECO:0000256" key="3">
    <source>
        <dbReference type="ARBA" id="ARBA00022578"/>
    </source>
</evidence>
<dbReference type="EMBL" id="CP014163">
    <property type="protein sequence ID" value="AMB99852.1"/>
    <property type="molecule type" value="Genomic_DNA"/>
</dbReference>
<proteinExistence type="inferred from homology"/>
<dbReference type="PANTHER" id="PTHR33217">
    <property type="entry name" value="TRANSPOSASE FOR INSERTION SEQUENCE ELEMENT IS1081"/>
    <property type="match status" value="1"/>
</dbReference>
<keyword evidence="4 6" id="KW-0238">DNA-binding</keyword>
<dbReference type="KEGG" id="auh:AWM75_02815"/>
<evidence type="ECO:0000313" key="14">
    <source>
        <dbReference type="EMBL" id="AMB99879.1"/>
    </source>
</evidence>
<gene>
    <name evidence="7" type="ORF">AWM75_00715</name>
    <name evidence="8" type="ORF">AWM75_01800</name>
    <name evidence="9" type="ORF">AWM75_02815</name>
    <name evidence="10" type="ORF">AWM75_02990</name>
    <name evidence="11" type="ORF">AWM75_04375</name>
    <name evidence="12" type="ORF">AWM75_07680</name>
    <name evidence="13" type="ORF">AWM75_07700</name>
    <name evidence="14" type="ORF">AWM75_07820</name>
    <name evidence="15" type="ORF">AWM75_08205</name>
</gene>
<keyword evidence="16" id="KW-1185">Reference proteome</keyword>
<keyword evidence="6" id="KW-0814">Transposable element</keyword>
<evidence type="ECO:0000313" key="13">
    <source>
        <dbReference type="EMBL" id="AMB99856.1"/>
    </source>
</evidence>
<evidence type="ECO:0000256" key="5">
    <source>
        <dbReference type="ARBA" id="ARBA00023172"/>
    </source>
</evidence>
<keyword evidence="3 6" id="KW-0815">Transposition</keyword>